<gene>
    <name evidence="2" type="ORF">TSAR_003587</name>
</gene>
<feature type="region of interest" description="Disordered" evidence="1">
    <location>
        <begin position="140"/>
        <end position="169"/>
    </location>
</feature>
<reference evidence="2 3" key="1">
    <citation type="journal article" date="2017" name="Curr. Biol.">
        <title>The Evolution of Venom by Co-option of Single-Copy Genes.</title>
        <authorList>
            <person name="Martinson E.O."/>
            <person name="Mrinalini"/>
            <person name="Kelkar Y.D."/>
            <person name="Chang C.H."/>
            <person name="Werren J.H."/>
        </authorList>
    </citation>
    <scope>NUCLEOTIDE SEQUENCE [LARGE SCALE GENOMIC DNA]</scope>
    <source>
        <strain evidence="2 3">Alberta</strain>
        <tissue evidence="2">Whole body</tissue>
    </source>
</reference>
<dbReference type="OrthoDB" id="8190480at2759"/>
<protein>
    <submittedName>
        <fullName evidence="2">Uncharacterized protein</fullName>
    </submittedName>
</protein>
<organism evidence="2 3">
    <name type="scientific">Trichomalopsis sarcophagae</name>
    <dbReference type="NCBI Taxonomy" id="543379"/>
    <lineage>
        <taxon>Eukaryota</taxon>
        <taxon>Metazoa</taxon>
        <taxon>Ecdysozoa</taxon>
        <taxon>Arthropoda</taxon>
        <taxon>Hexapoda</taxon>
        <taxon>Insecta</taxon>
        <taxon>Pterygota</taxon>
        <taxon>Neoptera</taxon>
        <taxon>Endopterygota</taxon>
        <taxon>Hymenoptera</taxon>
        <taxon>Apocrita</taxon>
        <taxon>Proctotrupomorpha</taxon>
        <taxon>Chalcidoidea</taxon>
        <taxon>Pteromalidae</taxon>
        <taxon>Pteromalinae</taxon>
        <taxon>Trichomalopsis</taxon>
    </lineage>
</organism>
<dbReference type="InterPro" id="IPR029779">
    <property type="entry name" value="Rmp24-like"/>
</dbReference>
<dbReference type="EMBL" id="NNAY01000851">
    <property type="protein sequence ID" value="OXU26206.1"/>
    <property type="molecule type" value="Genomic_DNA"/>
</dbReference>
<comment type="caution">
    <text evidence="2">The sequence shown here is derived from an EMBL/GenBank/DDBJ whole genome shotgun (WGS) entry which is preliminary data.</text>
</comment>
<evidence type="ECO:0000256" key="1">
    <source>
        <dbReference type="SAM" id="MobiDB-lite"/>
    </source>
</evidence>
<evidence type="ECO:0000313" key="2">
    <source>
        <dbReference type="EMBL" id="OXU26206.1"/>
    </source>
</evidence>
<feature type="compositionally biased region" description="Basic and acidic residues" evidence="1">
    <location>
        <begin position="146"/>
        <end position="155"/>
    </location>
</feature>
<evidence type="ECO:0000313" key="3">
    <source>
        <dbReference type="Proteomes" id="UP000215335"/>
    </source>
</evidence>
<name>A0A232F5T5_9HYME</name>
<accession>A0A232F5T5</accession>
<dbReference type="Pfam" id="PF15719">
    <property type="entry name" value="Rmp24-like"/>
    <property type="match status" value="1"/>
</dbReference>
<sequence>MDKQTFNIMDKMNEIKHWWNSVNYLKKFDGEQANNARMYFVQRCREFSKTLELPNQNFGPSVMCSHCGSLWSKNESQIRILPGKNPSKSVKEIIKSCSEDNKISRFRATLMKKSLRNKMNKVVIKCSVCSKNTQISCTKPVRPKPKKEDNKEVANVRKKKKKKGKDKTAGLKISTMKTPDVAEKKQVAPVVSTPISINVKKPKGKQITPVQKVRKINLNKLNNVLNDSKVQKSRSSLNNFLKELY</sequence>
<proteinExistence type="predicted"/>
<feature type="compositionally biased region" description="Basic residues" evidence="1">
    <location>
        <begin position="156"/>
        <end position="165"/>
    </location>
</feature>
<dbReference type="Proteomes" id="UP000215335">
    <property type="component" value="Unassembled WGS sequence"/>
</dbReference>
<dbReference type="AlphaFoldDB" id="A0A232F5T5"/>
<keyword evidence="3" id="KW-1185">Reference proteome</keyword>